<dbReference type="AlphaFoldDB" id="A0A3B0WX59"/>
<dbReference type="GO" id="GO:0003677">
    <property type="term" value="F:DNA binding"/>
    <property type="evidence" value="ECO:0007669"/>
    <property type="project" value="InterPro"/>
</dbReference>
<dbReference type="SMART" id="SM00421">
    <property type="entry name" value="HTH_LUXR"/>
    <property type="match status" value="1"/>
</dbReference>
<evidence type="ECO:0000313" key="2">
    <source>
        <dbReference type="EMBL" id="VAW60605.1"/>
    </source>
</evidence>
<dbReference type="EMBL" id="UOFI01000002">
    <property type="protein sequence ID" value="VAW60605.1"/>
    <property type="molecule type" value="Genomic_DNA"/>
</dbReference>
<gene>
    <name evidence="2" type="ORF">MNBD_GAMMA09-3679</name>
</gene>
<feature type="domain" description="HTH luxR-type" evidence="1">
    <location>
        <begin position="306"/>
        <end position="363"/>
    </location>
</feature>
<dbReference type="Gene3D" id="1.10.10.10">
    <property type="entry name" value="Winged helix-like DNA-binding domain superfamily/Winged helix DNA-binding domain"/>
    <property type="match status" value="1"/>
</dbReference>
<dbReference type="InterPro" id="IPR016032">
    <property type="entry name" value="Sig_transdc_resp-reg_C-effctor"/>
</dbReference>
<proteinExistence type="predicted"/>
<protein>
    <recommendedName>
        <fullName evidence="1">HTH luxR-type domain-containing protein</fullName>
    </recommendedName>
</protein>
<dbReference type="InterPro" id="IPR036388">
    <property type="entry name" value="WH-like_DNA-bd_sf"/>
</dbReference>
<organism evidence="2">
    <name type="scientific">hydrothermal vent metagenome</name>
    <dbReference type="NCBI Taxonomy" id="652676"/>
    <lineage>
        <taxon>unclassified sequences</taxon>
        <taxon>metagenomes</taxon>
        <taxon>ecological metagenomes</taxon>
    </lineage>
</organism>
<dbReference type="InterPro" id="IPR000792">
    <property type="entry name" value="Tscrpt_reg_LuxR_C"/>
</dbReference>
<dbReference type="GO" id="GO:0006355">
    <property type="term" value="P:regulation of DNA-templated transcription"/>
    <property type="evidence" value="ECO:0007669"/>
    <property type="project" value="InterPro"/>
</dbReference>
<reference evidence="2" key="1">
    <citation type="submission" date="2018-06" db="EMBL/GenBank/DDBJ databases">
        <authorList>
            <person name="Zhirakovskaya E."/>
        </authorList>
    </citation>
    <scope>NUCLEOTIDE SEQUENCE</scope>
</reference>
<sequence length="372" mass="42242">MNNQQYSALVEEIYDAALNPDLWSTVLKKLKDAFDSTAAGFFLETAEHRLIWNHIEGLDPEQMDLYGAHFAKKNPWFTIPGLMRPGRVLTDLSLEVIHKDKNAFVKTEMYQDWCKKQDYRHLMGGNLLDRHGNLLNFSFFRPEHSGYFTQKEISEYRSLSRHLIKAVEINARVEGLQLRLSANESILNKLRMGVVGLDSAGRIVYMNEYAGDIFCSGEGVFEHGCRIKIENGGDCQAFNKAIGLAGRARQSSSLLVSRRTRSALSVSIIPAAEQRQFLAGDGISVMVFLTDPDDRSISDSRYLRERWRLSPLESRFTSYLLKGKTVAQIAGTMKLTKNTAQWYSKQILQKCGVKRQSELILKLMGDLSAFIR</sequence>
<name>A0A3B0WX59_9ZZZZ</name>
<dbReference type="SUPFAM" id="SSF46894">
    <property type="entry name" value="C-terminal effector domain of the bipartite response regulators"/>
    <property type="match status" value="1"/>
</dbReference>
<evidence type="ECO:0000259" key="1">
    <source>
        <dbReference type="SMART" id="SM00421"/>
    </source>
</evidence>
<dbReference type="Pfam" id="PF00196">
    <property type="entry name" value="GerE"/>
    <property type="match status" value="1"/>
</dbReference>
<accession>A0A3B0WX59</accession>